<dbReference type="Proteomes" id="UP000799753">
    <property type="component" value="Unassembled WGS sequence"/>
</dbReference>
<reference evidence="2" key="1">
    <citation type="journal article" date="2020" name="Stud. Mycol.">
        <title>101 Dothideomycetes genomes: a test case for predicting lifestyles and emergence of pathogens.</title>
        <authorList>
            <person name="Haridas S."/>
            <person name="Albert R."/>
            <person name="Binder M."/>
            <person name="Bloem J."/>
            <person name="Labutti K."/>
            <person name="Salamov A."/>
            <person name="Andreopoulos B."/>
            <person name="Baker S."/>
            <person name="Barry K."/>
            <person name="Bills G."/>
            <person name="Bluhm B."/>
            <person name="Cannon C."/>
            <person name="Castanera R."/>
            <person name="Culley D."/>
            <person name="Daum C."/>
            <person name="Ezra D."/>
            <person name="Gonzalez J."/>
            <person name="Henrissat B."/>
            <person name="Kuo A."/>
            <person name="Liang C."/>
            <person name="Lipzen A."/>
            <person name="Lutzoni F."/>
            <person name="Magnuson J."/>
            <person name="Mondo S."/>
            <person name="Nolan M."/>
            <person name="Ohm R."/>
            <person name="Pangilinan J."/>
            <person name="Park H.-J."/>
            <person name="Ramirez L."/>
            <person name="Alfaro M."/>
            <person name="Sun H."/>
            <person name="Tritt A."/>
            <person name="Yoshinaga Y."/>
            <person name="Zwiers L.-H."/>
            <person name="Turgeon B."/>
            <person name="Goodwin S."/>
            <person name="Spatafora J."/>
            <person name="Crous P."/>
            <person name="Grigoriev I."/>
        </authorList>
    </citation>
    <scope>NUCLEOTIDE SEQUENCE</scope>
    <source>
        <strain evidence="2">CBS 473.64</strain>
    </source>
</reference>
<keyword evidence="1" id="KW-1133">Transmembrane helix</keyword>
<accession>A0A6A6RZ15</accession>
<organism evidence="2 3">
    <name type="scientific">Massarina eburnea CBS 473.64</name>
    <dbReference type="NCBI Taxonomy" id="1395130"/>
    <lineage>
        <taxon>Eukaryota</taxon>
        <taxon>Fungi</taxon>
        <taxon>Dikarya</taxon>
        <taxon>Ascomycota</taxon>
        <taxon>Pezizomycotina</taxon>
        <taxon>Dothideomycetes</taxon>
        <taxon>Pleosporomycetidae</taxon>
        <taxon>Pleosporales</taxon>
        <taxon>Massarineae</taxon>
        <taxon>Massarinaceae</taxon>
        <taxon>Massarina</taxon>
    </lineage>
</organism>
<feature type="transmembrane region" description="Helical" evidence="1">
    <location>
        <begin position="68"/>
        <end position="90"/>
    </location>
</feature>
<keyword evidence="1" id="KW-0812">Transmembrane</keyword>
<protein>
    <submittedName>
        <fullName evidence="2">Uncharacterized protein</fullName>
    </submittedName>
</protein>
<evidence type="ECO:0000313" key="3">
    <source>
        <dbReference type="Proteomes" id="UP000799753"/>
    </source>
</evidence>
<dbReference type="AlphaFoldDB" id="A0A6A6RZ15"/>
<keyword evidence="3" id="KW-1185">Reference proteome</keyword>
<dbReference type="EMBL" id="MU006784">
    <property type="protein sequence ID" value="KAF2640455.1"/>
    <property type="molecule type" value="Genomic_DNA"/>
</dbReference>
<name>A0A6A6RZ15_9PLEO</name>
<feature type="transmembrane region" description="Helical" evidence="1">
    <location>
        <begin position="102"/>
        <end position="122"/>
    </location>
</feature>
<evidence type="ECO:0000313" key="2">
    <source>
        <dbReference type="EMBL" id="KAF2640455.1"/>
    </source>
</evidence>
<proteinExistence type="predicted"/>
<keyword evidence="1" id="KW-0472">Membrane</keyword>
<evidence type="ECO:0000256" key="1">
    <source>
        <dbReference type="SAM" id="Phobius"/>
    </source>
</evidence>
<sequence length="150" mass="17183">MMIVQGLCRARNCMRKRKVCLFTSSGVLFASSLLRFDVLRSFLDFFIIDRCICMIFTRSSFFQGSSWSASYCPSNIALWMLRCMVHLGVMRNRPMVCAQFHMSFLLSCPLTLSGFLISLRLASLPDFFFLPLERSVSIAYGQSPCSYFTL</sequence>
<gene>
    <name evidence="2" type="ORF">P280DRAFT_319424</name>
</gene>